<evidence type="ECO:0000313" key="2">
    <source>
        <dbReference type="Proteomes" id="UP000265520"/>
    </source>
</evidence>
<protein>
    <submittedName>
        <fullName evidence="1">Uncharacterized protein</fullName>
    </submittedName>
</protein>
<dbReference type="Proteomes" id="UP000265520">
    <property type="component" value="Unassembled WGS sequence"/>
</dbReference>
<comment type="caution">
    <text evidence="1">The sequence shown here is derived from an EMBL/GenBank/DDBJ whole genome shotgun (WGS) entry which is preliminary data.</text>
</comment>
<dbReference type="EMBL" id="LXQA010143315">
    <property type="protein sequence ID" value="MCI24745.1"/>
    <property type="molecule type" value="Genomic_DNA"/>
</dbReference>
<dbReference type="AlphaFoldDB" id="A0A392QN92"/>
<reference evidence="1 2" key="1">
    <citation type="journal article" date="2018" name="Front. Plant Sci.">
        <title>Red Clover (Trifolium pratense) and Zigzag Clover (T. medium) - A Picture of Genomic Similarities and Differences.</title>
        <authorList>
            <person name="Dluhosova J."/>
            <person name="Istvanek J."/>
            <person name="Nedelnik J."/>
            <person name="Repkova J."/>
        </authorList>
    </citation>
    <scope>NUCLEOTIDE SEQUENCE [LARGE SCALE GENOMIC DNA]</scope>
    <source>
        <strain evidence="2">cv. 10/8</strain>
        <tissue evidence="1">Leaf</tissue>
    </source>
</reference>
<sequence>MVLQISGIELGLRIVVADETGVTYLDAYDHVMLSISNPRNEGAMMNFFPSGFDHVMG</sequence>
<evidence type="ECO:0000313" key="1">
    <source>
        <dbReference type="EMBL" id="MCI24745.1"/>
    </source>
</evidence>
<keyword evidence="2" id="KW-1185">Reference proteome</keyword>
<proteinExistence type="predicted"/>
<accession>A0A392QN92</accession>
<organism evidence="1 2">
    <name type="scientific">Trifolium medium</name>
    <dbReference type="NCBI Taxonomy" id="97028"/>
    <lineage>
        <taxon>Eukaryota</taxon>
        <taxon>Viridiplantae</taxon>
        <taxon>Streptophyta</taxon>
        <taxon>Embryophyta</taxon>
        <taxon>Tracheophyta</taxon>
        <taxon>Spermatophyta</taxon>
        <taxon>Magnoliopsida</taxon>
        <taxon>eudicotyledons</taxon>
        <taxon>Gunneridae</taxon>
        <taxon>Pentapetalae</taxon>
        <taxon>rosids</taxon>
        <taxon>fabids</taxon>
        <taxon>Fabales</taxon>
        <taxon>Fabaceae</taxon>
        <taxon>Papilionoideae</taxon>
        <taxon>50 kb inversion clade</taxon>
        <taxon>NPAAA clade</taxon>
        <taxon>Hologalegina</taxon>
        <taxon>IRL clade</taxon>
        <taxon>Trifolieae</taxon>
        <taxon>Trifolium</taxon>
    </lineage>
</organism>
<feature type="non-terminal residue" evidence="1">
    <location>
        <position position="57"/>
    </location>
</feature>
<name>A0A392QN92_9FABA</name>